<dbReference type="eggNOG" id="COG3850">
    <property type="taxonomic scope" value="Bacteria"/>
</dbReference>
<dbReference type="InterPro" id="IPR032244">
    <property type="entry name" value="LapD_MoxY_N"/>
</dbReference>
<feature type="transmembrane region" description="Helical" evidence="1">
    <location>
        <begin position="6"/>
        <end position="25"/>
    </location>
</feature>
<dbReference type="Gene3D" id="3.30.110.200">
    <property type="match status" value="1"/>
</dbReference>
<comment type="caution">
    <text evidence="5">The sequence shown here is derived from an EMBL/GenBank/DDBJ whole genome shotgun (WGS) entry which is preliminary data.</text>
</comment>
<dbReference type="InterPro" id="IPR029787">
    <property type="entry name" value="Nucleotide_cyclase"/>
</dbReference>
<feature type="domain" description="EAL" evidence="2">
    <location>
        <begin position="402"/>
        <end position="649"/>
    </location>
</feature>
<evidence type="ECO:0000259" key="3">
    <source>
        <dbReference type="PROSITE" id="PS50885"/>
    </source>
</evidence>
<dbReference type="eggNOG" id="COG2200">
    <property type="taxonomic scope" value="Bacteria"/>
</dbReference>
<dbReference type="GO" id="GO:0007165">
    <property type="term" value="P:signal transduction"/>
    <property type="evidence" value="ECO:0007669"/>
    <property type="project" value="InterPro"/>
</dbReference>
<dbReference type="Pfam" id="PF00672">
    <property type="entry name" value="HAMP"/>
    <property type="match status" value="1"/>
</dbReference>
<dbReference type="InterPro" id="IPR000160">
    <property type="entry name" value="GGDEF_dom"/>
</dbReference>
<dbReference type="SUPFAM" id="SSF141868">
    <property type="entry name" value="EAL domain-like"/>
    <property type="match status" value="1"/>
</dbReference>
<dbReference type="InterPro" id="IPR001633">
    <property type="entry name" value="EAL_dom"/>
</dbReference>
<dbReference type="RefSeq" id="WP_018577539.1">
    <property type="nucleotide sequence ID" value="NZ_KB892404.1"/>
</dbReference>
<evidence type="ECO:0000313" key="6">
    <source>
        <dbReference type="Proteomes" id="UP000054600"/>
    </source>
</evidence>
<keyword evidence="6" id="KW-1185">Reference proteome</keyword>
<dbReference type="GO" id="GO:0016020">
    <property type="term" value="C:membrane"/>
    <property type="evidence" value="ECO:0007669"/>
    <property type="project" value="InterPro"/>
</dbReference>
<dbReference type="EMBL" id="LNYW01000043">
    <property type="protein sequence ID" value="KTD60788.1"/>
    <property type="molecule type" value="Genomic_DNA"/>
</dbReference>
<dbReference type="PATRIC" id="fig|1122169.6.peg.1731"/>
<dbReference type="InterPro" id="IPR043128">
    <property type="entry name" value="Rev_trsase/Diguanyl_cyclase"/>
</dbReference>
<dbReference type="PROSITE" id="PS50887">
    <property type="entry name" value="GGDEF"/>
    <property type="match status" value="1"/>
</dbReference>
<dbReference type="Gene3D" id="6.20.270.20">
    <property type="entry name" value="LapD/MoxY periplasmic domain"/>
    <property type="match status" value="1"/>
</dbReference>
<sequence length="649" mass="73228">MTLIKKMALGVLVMLFVVFIGTYIITMNNARNFFIEQIESNAQDTATSLGLSLSQSLSTHDIPTMNSMVQAVFDRGYFSSIQVKNIKGKTLVSKKLPPQQTNIPQWFVNLIEWPPTDKTSLIMDGWMQAGEISVTSDPSYVYASLWRNAVEMVKAYLLFGVVSLLLVYCFIQYLLRPLKRVTAQALAISEHEFPIETKIPKTPELKQVTLAMNQMVIKIKSLFQEQMQQTELLRIQVYQDPLTGLSNRRYFLQQLSSILDNEDEFIPGYILMIVIDGLDELNQQQGYQQGDNLVLIVAKACKDFWTQASVSTVARINGSTFAIVNHERDPEVFDAQCKDFEHILRRAISGIKLCNAHMGASGYFAHQTVSNLLTMVDLSVKKARENGVFYCQKEHDTFKYPRLITEEDIRNSIEQKTISLHAQAVTNGGTDTLHNEIFVRLQNYSGNELGAGYFMPVAEKLGAAHLIDLYVINELAGKNLIVAEQCYAVNISADTLINEEHSVNYLNQLKSIPPAILKNLALEINESMIVTHFTAVKAFVKQAKKLGLKIGVDRVGIHFSPLHYLSDLHIDYLKLHGSLVQDIDENESKQFFIHYFNEMAKTLDIQVVATQVEHQTQWKALEVVHIPWGQGRYLAPVILLSSGSKVKGN</sequence>
<dbReference type="PANTHER" id="PTHR33121">
    <property type="entry name" value="CYCLIC DI-GMP PHOSPHODIESTERASE PDEF"/>
    <property type="match status" value="1"/>
</dbReference>
<dbReference type="InterPro" id="IPR050706">
    <property type="entry name" value="Cyclic-di-GMP_PDE-like"/>
</dbReference>
<feature type="domain" description="HAMP" evidence="3">
    <location>
        <begin position="172"/>
        <end position="224"/>
    </location>
</feature>
<dbReference type="InterPro" id="IPR003660">
    <property type="entry name" value="HAMP_dom"/>
</dbReference>
<keyword evidence="5" id="KW-0808">Transferase</keyword>
<dbReference type="SMART" id="SM00304">
    <property type="entry name" value="HAMP"/>
    <property type="match status" value="1"/>
</dbReference>
<name>A0A0W0YVC7_9GAMM</name>
<feature type="transmembrane region" description="Helical" evidence="1">
    <location>
        <begin position="155"/>
        <end position="175"/>
    </location>
</feature>
<dbReference type="Pfam" id="PF00990">
    <property type="entry name" value="GGDEF"/>
    <property type="match status" value="1"/>
</dbReference>
<dbReference type="Pfam" id="PF00563">
    <property type="entry name" value="EAL"/>
    <property type="match status" value="1"/>
</dbReference>
<dbReference type="STRING" id="1122169.Lsha_1505"/>
<dbReference type="GO" id="GO:0016301">
    <property type="term" value="F:kinase activity"/>
    <property type="evidence" value="ECO:0007669"/>
    <property type="project" value="UniProtKB-KW"/>
</dbReference>
<evidence type="ECO:0000259" key="4">
    <source>
        <dbReference type="PROSITE" id="PS50887"/>
    </source>
</evidence>
<dbReference type="Gene3D" id="3.30.70.270">
    <property type="match status" value="1"/>
</dbReference>
<dbReference type="eggNOG" id="COG2199">
    <property type="taxonomic scope" value="Bacteria"/>
</dbReference>
<gene>
    <name evidence="5" type="ORF">Lsha_1505</name>
</gene>
<dbReference type="SMART" id="SM00052">
    <property type="entry name" value="EAL"/>
    <property type="match status" value="1"/>
</dbReference>
<dbReference type="GO" id="GO:0071111">
    <property type="term" value="F:cyclic-guanylate-specific phosphodiesterase activity"/>
    <property type="evidence" value="ECO:0007669"/>
    <property type="project" value="InterPro"/>
</dbReference>
<proteinExistence type="predicted"/>
<dbReference type="SMART" id="SM00267">
    <property type="entry name" value="GGDEF"/>
    <property type="match status" value="1"/>
</dbReference>
<keyword evidence="1" id="KW-0472">Membrane</keyword>
<dbReference type="OrthoDB" id="5894408at2"/>
<dbReference type="SUPFAM" id="SSF55073">
    <property type="entry name" value="Nucleotide cyclase"/>
    <property type="match status" value="1"/>
</dbReference>
<keyword evidence="5" id="KW-0418">Kinase</keyword>
<dbReference type="InterPro" id="IPR042461">
    <property type="entry name" value="LapD_MoxY_peri_C"/>
</dbReference>
<evidence type="ECO:0000259" key="2">
    <source>
        <dbReference type="PROSITE" id="PS50883"/>
    </source>
</evidence>
<dbReference type="CDD" id="cd01948">
    <property type="entry name" value="EAL"/>
    <property type="match status" value="1"/>
</dbReference>
<organism evidence="5 6">
    <name type="scientific">Legionella shakespearei DSM 23087</name>
    <dbReference type="NCBI Taxonomy" id="1122169"/>
    <lineage>
        <taxon>Bacteria</taxon>
        <taxon>Pseudomonadati</taxon>
        <taxon>Pseudomonadota</taxon>
        <taxon>Gammaproteobacteria</taxon>
        <taxon>Legionellales</taxon>
        <taxon>Legionellaceae</taxon>
        <taxon>Legionella</taxon>
    </lineage>
</organism>
<evidence type="ECO:0000313" key="5">
    <source>
        <dbReference type="EMBL" id="KTD60788.1"/>
    </source>
</evidence>
<feature type="domain" description="GGDEF" evidence="4">
    <location>
        <begin position="266"/>
        <end position="393"/>
    </location>
</feature>
<evidence type="ECO:0000256" key="1">
    <source>
        <dbReference type="SAM" id="Phobius"/>
    </source>
</evidence>
<dbReference type="PROSITE" id="PS50883">
    <property type="entry name" value="EAL"/>
    <property type="match status" value="1"/>
</dbReference>
<reference evidence="5 6" key="1">
    <citation type="submission" date="2015-11" db="EMBL/GenBank/DDBJ databases">
        <title>Genomic analysis of 38 Legionella species identifies large and diverse effector repertoires.</title>
        <authorList>
            <person name="Burstein D."/>
            <person name="Amaro F."/>
            <person name="Zusman T."/>
            <person name="Lifshitz Z."/>
            <person name="Cohen O."/>
            <person name="Gilbert J.A."/>
            <person name="Pupko T."/>
            <person name="Shuman H.A."/>
            <person name="Segal G."/>
        </authorList>
    </citation>
    <scope>NUCLEOTIDE SEQUENCE [LARGE SCALE GENOMIC DNA]</scope>
    <source>
        <strain evidence="5 6">ATCC 49655</strain>
    </source>
</reference>
<dbReference type="CDD" id="cd06225">
    <property type="entry name" value="HAMP"/>
    <property type="match status" value="1"/>
</dbReference>
<dbReference type="PROSITE" id="PS50885">
    <property type="entry name" value="HAMP"/>
    <property type="match status" value="1"/>
</dbReference>
<dbReference type="Gene3D" id="3.20.20.450">
    <property type="entry name" value="EAL domain"/>
    <property type="match status" value="1"/>
</dbReference>
<accession>A0A0W0YVC7</accession>
<dbReference type="InterPro" id="IPR035919">
    <property type="entry name" value="EAL_sf"/>
</dbReference>
<keyword evidence="1" id="KW-0812">Transmembrane</keyword>
<dbReference type="Proteomes" id="UP000054600">
    <property type="component" value="Unassembled WGS sequence"/>
</dbReference>
<dbReference type="AlphaFoldDB" id="A0A0W0YVC7"/>
<dbReference type="PANTHER" id="PTHR33121:SF79">
    <property type="entry name" value="CYCLIC DI-GMP PHOSPHODIESTERASE PDED-RELATED"/>
    <property type="match status" value="1"/>
</dbReference>
<dbReference type="Pfam" id="PF16448">
    <property type="entry name" value="LapD_MoxY_N"/>
    <property type="match status" value="1"/>
</dbReference>
<protein>
    <submittedName>
        <fullName evidence="5">Two component histidine kinase</fullName>
    </submittedName>
</protein>
<keyword evidence="1" id="KW-1133">Transmembrane helix</keyword>